<dbReference type="InterPro" id="IPR023395">
    <property type="entry name" value="MCP_dom_sf"/>
</dbReference>
<keyword evidence="7" id="KW-0472">Membrane</keyword>
<keyword evidence="6" id="KW-1133">Transmembrane helix</keyword>
<evidence type="ECO:0000313" key="10">
    <source>
        <dbReference type="Proteomes" id="UP000053831"/>
    </source>
</evidence>
<dbReference type="PANTHER" id="PTHR24089">
    <property type="entry name" value="SOLUTE CARRIER FAMILY 25"/>
    <property type="match status" value="1"/>
</dbReference>
<feature type="compositionally biased region" description="Low complexity" evidence="8">
    <location>
        <begin position="38"/>
        <end position="54"/>
    </location>
</feature>
<keyword evidence="5" id="KW-0496">Mitochondrion</keyword>
<comment type="caution">
    <text evidence="9">The sequence shown here is derived from an EMBL/GenBank/DDBJ whole genome shotgun (WGS) entry which is preliminary data.</text>
</comment>
<evidence type="ECO:0000256" key="5">
    <source>
        <dbReference type="ARBA" id="ARBA00022792"/>
    </source>
</evidence>
<feature type="compositionally biased region" description="Low complexity" evidence="8">
    <location>
        <begin position="132"/>
        <end position="146"/>
    </location>
</feature>
<dbReference type="SUPFAM" id="SSF103506">
    <property type="entry name" value="Mitochondrial carrier"/>
    <property type="match status" value="1"/>
</dbReference>
<dbReference type="Proteomes" id="UP000053831">
    <property type="component" value="Unassembled WGS sequence"/>
</dbReference>
<protein>
    <submittedName>
        <fullName evidence="9">Mitochondrial fusion and transport protein ugo1</fullName>
    </submittedName>
</protein>
<sequence length="527" mass="57209">MASSQPEFNPLRPYHRPPSIQDQADSVLIPSSNPFSHAAAASSSSSSSSSSAAAAAAGRNTTSVAKYGIKARGMLNDLDVKDYTGDLSPSVVESVKELVDELLWKYMSVLIGQPFEAAKMILQARDQDDKAALAPAPSTPTSTPAPAEHESHPRHGRSSHQRGFSYNDHESDSEGDEPAYFAPHVVGDQTPFSNASASSRRAEESPPRSPPPPLKKPALPEQYLNLRRPDAVMDVIGQLWHKDGAWGVWKGTNASFLYTVLQSLLENWSRSFLSAIFNVPDLGVKEIDRLVDIASPYPWASLFVAAAAAVTTGLVLAPLDLVRTRLILTPVTKGQRRTIASLRALPSYCCPSSIAVPTMLHSVISPLFNLSAPVALKTNFQISSELAPTTFSIAKLFVSSTGMLIKLPIETVLRRGQLAVLSQPEYIQALEGREEHTTALETIVPPGRYYGLFGTMHHIIAEEGAREIPPRIVLTKKGKTKSTKSSQPTYKKGQGLDGLYRGWRIGWWGLVGVWMAHFVGHGGEGEF</sequence>
<evidence type="ECO:0000256" key="7">
    <source>
        <dbReference type="ARBA" id="ARBA00023136"/>
    </source>
</evidence>
<keyword evidence="4" id="KW-0677">Repeat</keyword>
<evidence type="ECO:0000256" key="2">
    <source>
        <dbReference type="ARBA" id="ARBA00004325"/>
    </source>
</evidence>
<name>A0A0M9VU14_ESCWE</name>
<dbReference type="EMBL" id="LGSR01000020">
    <property type="protein sequence ID" value="KOS19413.1"/>
    <property type="molecule type" value="Genomic_DNA"/>
</dbReference>
<evidence type="ECO:0000256" key="4">
    <source>
        <dbReference type="ARBA" id="ARBA00022737"/>
    </source>
</evidence>
<reference evidence="9 10" key="1">
    <citation type="submission" date="2015-07" db="EMBL/GenBank/DDBJ databases">
        <title>The genome of the fungus Escovopsis weberi, a specialized disease agent of ant agriculture.</title>
        <authorList>
            <person name="de Man T.J."/>
            <person name="Stajich J.E."/>
            <person name="Kubicek C.P."/>
            <person name="Chenthamara K."/>
            <person name="Atanasova L."/>
            <person name="Druzhinina I.S."/>
            <person name="Birnbaum S."/>
            <person name="Barribeau S.M."/>
            <person name="Teiling C."/>
            <person name="Suen G."/>
            <person name="Currie C."/>
            <person name="Gerardo N.M."/>
        </authorList>
    </citation>
    <scope>NUCLEOTIDE SEQUENCE [LARGE SCALE GENOMIC DNA]</scope>
</reference>
<dbReference type="AlphaFoldDB" id="A0A0M9VU14"/>
<evidence type="ECO:0000256" key="1">
    <source>
        <dbReference type="ARBA" id="ARBA00004141"/>
    </source>
</evidence>
<dbReference type="InterPro" id="IPR018108">
    <property type="entry name" value="MCP_transmembrane"/>
</dbReference>
<feature type="compositionally biased region" description="Polar residues" evidence="8">
    <location>
        <begin position="20"/>
        <end position="35"/>
    </location>
</feature>
<evidence type="ECO:0000313" key="9">
    <source>
        <dbReference type="EMBL" id="KOS19413.1"/>
    </source>
</evidence>
<keyword evidence="5" id="KW-0999">Mitochondrion inner membrane</keyword>
<keyword evidence="10" id="KW-1185">Reference proteome</keyword>
<evidence type="ECO:0000256" key="6">
    <source>
        <dbReference type="ARBA" id="ARBA00022989"/>
    </source>
</evidence>
<accession>A0A0M9VU14</accession>
<proteinExistence type="predicted"/>
<dbReference type="GO" id="GO:0031966">
    <property type="term" value="C:mitochondrial membrane"/>
    <property type="evidence" value="ECO:0007669"/>
    <property type="project" value="UniProtKB-SubCell"/>
</dbReference>
<dbReference type="Gene3D" id="1.50.40.10">
    <property type="entry name" value="Mitochondrial carrier domain"/>
    <property type="match status" value="1"/>
</dbReference>
<comment type="subcellular location">
    <subcellularLocation>
        <location evidence="1">Membrane</location>
        <topology evidence="1">Multi-pass membrane protein</topology>
    </subcellularLocation>
    <subcellularLocation>
        <location evidence="2">Mitochondrion membrane</location>
    </subcellularLocation>
</comment>
<organism evidence="9 10">
    <name type="scientific">Escovopsis weberi</name>
    <dbReference type="NCBI Taxonomy" id="150374"/>
    <lineage>
        <taxon>Eukaryota</taxon>
        <taxon>Fungi</taxon>
        <taxon>Dikarya</taxon>
        <taxon>Ascomycota</taxon>
        <taxon>Pezizomycotina</taxon>
        <taxon>Sordariomycetes</taxon>
        <taxon>Hypocreomycetidae</taxon>
        <taxon>Hypocreales</taxon>
        <taxon>Hypocreaceae</taxon>
        <taxon>Escovopsis</taxon>
    </lineage>
</organism>
<dbReference type="STRING" id="150374.A0A0M9VU14"/>
<gene>
    <name evidence="9" type="ORF">ESCO_000654</name>
</gene>
<keyword evidence="3" id="KW-0812">Transmembrane</keyword>
<feature type="region of interest" description="Disordered" evidence="8">
    <location>
        <begin position="128"/>
        <end position="219"/>
    </location>
</feature>
<dbReference type="Pfam" id="PF00153">
    <property type="entry name" value="Mito_carr"/>
    <property type="match status" value="1"/>
</dbReference>
<evidence type="ECO:0000256" key="3">
    <source>
        <dbReference type="ARBA" id="ARBA00022692"/>
    </source>
</evidence>
<evidence type="ECO:0000256" key="8">
    <source>
        <dbReference type="SAM" id="MobiDB-lite"/>
    </source>
</evidence>
<feature type="region of interest" description="Disordered" evidence="8">
    <location>
        <begin position="1"/>
        <end position="54"/>
    </location>
</feature>
<dbReference type="OrthoDB" id="77989at2759"/>